<feature type="domain" description="YcxB-like C-terminal" evidence="2">
    <location>
        <begin position="101"/>
        <end position="156"/>
    </location>
</feature>
<evidence type="ECO:0000259" key="2">
    <source>
        <dbReference type="Pfam" id="PF14317"/>
    </source>
</evidence>
<sequence>MPKDPGFTTEYTLDKTFFAECYVQTSLPTQFPKAYLKAFLFLIFGWVLLEFELLPSGYVGWFFIVLSVIEAFSVYCKRTWWLWRQKISSGAGSKVVFSGDTDGVSYKNRKATNTIAWRDIDQLEQTDLGFILHIGKQRQYVSKSCLNDEAIAFMIAQHEASKTSKDS</sequence>
<reference evidence="4" key="1">
    <citation type="submission" date="2016-06" db="EMBL/GenBank/DDBJ databases">
        <authorList>
            <person name="Rodrigo-Torres Lidia"/>
            <person name="Arahal R.David."/>
        </authorList>
    </citation>
    <scope>NUCLEOTIDE SEQUENCE [LARGE SCALE GENOMIC DNA]</scope>
    <source>
        <strain evidence="4">CECT 7223</strain>
    </source>
</reference>
<dbReference type="EMBL" id="FLQP01000017">
    <property type="protein sequence ID" value="SBS62831.1"/>
    <property type="molecule type" value="Genomic_DNA"/>
</dbReference>
<evidence type="ECO:0000313" key="3">
    <source>
        <dbReference type="EMBL" id="SBS62831.1"/>
    </source>
</evidence>
<protein>
    <recommendedName>
        <fullName evidence="2">YcxB-like C-terminal domain-containing protein</fullName>
    </recommendedName>
</protein>
<dbReference type="AlphaFoldDB" id="A0A1C3IN52"/>
<keyword evidence="1" id="KW-1133">Transmembrane helix</keyword>
<evidence type="ECO:0000256" key="1">
    <source>
        <dbReference type="SAM" id="Phobius"/>
    </source>
</evidence>
<proteinExistence type="predicted"/>
<name>A0A1C3IN52_9VIBR</name>
<accession>A0A1C3IN52</accession>
<dbReference type="InterPro" id="IPR025588">
    <property type="entry name" value="YcxB-like_C"/>
</dbReference>
<dbReference type="Proteomes" id="UP000092876">
    <property type="component" value="Unassembled WGS sequence"/>
</dbReference>
<dbReference type="Pfam" id="PF14317">
    <property type="entry name" value="YcxB"/>
    <property type="match status" value="1"/>
</dbReference>
<evidence type="ECO:0000313" key="4">
    <source>
        <dbReference type="Proteomes" id="UP000092876"/>
    </source>
</evidence>
<keyword evidence="1" id="KW-0812">Transmembrane</keyword>
<dbReference type="RefSeq" id="WP_065678684.1">
    <property type="nucleotide sequence ID" value="NZ_AP025460.1"/>
</dbReference>
<organism evidence="3 4">
    <name type="scientific">Vibrio atlanticus</name>
    <dbReference type="NCBI Taxonomy" id="693153"/>
    <lineage>
        <taxon>Bacteria</taxon>
        <taxon>Pseudomonadati</taxon>
        <taxon>Pseudomonadota</taxon>
        <taxon>Gammaproteobacteria</taxon>
        <taxon>Vibrionales</taxon>
        <taxon>Vibrionaceae</taxon>
        <taxon>Vibrio</taxon>
    </lineage>
</organism>
<gene>
    <name evidence="3" type="ORF">VAT7223_01366</name>
</gene>
<feature type="transmembrane region" description="Helical" evidence="1">
    <location>
        <begin position="57"/>
        <end position="76"/>
    </location>
</feature>
<dbReference type="GeneID" id="94233147"/>
<keyword evidence="1" id="KW-0472">Membrane</keyword>